<protein>
    <submittedName>
        <fullName evidence="1">Uncharacterized protein</fullName>
    </submittedName>
</protein>
<evidence type="ECO:0000313" key="2">
    <source>
        <dbReference type="Proteomes" id="UP000245626"/>
    </source>
</evidence>
<sequence length="666" mass="70120">MGSQKFRLPTLPPRVRIALSLLAISGNTILTTFLNGALTVALPTIGKSIHLSQESLQWPLSMFSLANGALLLFSGAMADAFGRKNVFLTGTTSFFLVSLLTSFCKDGPQFIASCAALGVGAALLIPAGVGILGSSIPEGKFKNQAFALLGAAQPVGFIIGLVLGGLLSAQWRTIFWVQTGLTATFGICALLALPQDGESLLVGKEVKGVPSIDDGLDQIGEDQDRDRHRHHQLASDPSLPNRSTPFPSVANPTSRRTRSARLRTFDWLGALISTSGLVMLTFALADAETAPRGWRTPYIVALLPTSFALLLSFVLWENHLEKKQRTQDLGAPPCTPRSNLEDRTTAPLLPPAIWRAPKFGALLSVVFLAWMSFNVMSYLATLVLQEVQDVSPAKTSIFFFPMVGSGLVLNFVSGALVGRLNAFWLILVGTACGATACVILSAAYEVETQYTRGMLWIMMLQVGPDLFFPAGNLYACNSVGRLHQALAGSLFGTTTRLASSFGLAVSASLASAVTARYSNGVSPPFSAEALLKGYKAASWFCLACSLSAMLIAVLSLRNIGVVGSLEPKVEAPVEEGGGGGGEQGRIGSVVIVSEEEEGGVPGGLRRNRAVVGTASNRSAGVATDILGGMGKKKETLTTAGVGGSGLIETVRLKKLHPLGSRVESKG</sequence>
<keyword evidence="2" id="KW-1185">Reference proteome</keyword>
<name>A0ACD0NRK2_9BASI</name>
<evidence type="ECO:0000313" key="1">
    <source>
        <dbReference type="EMBL" id="PWN48458.1"/>
    </source>
</evidence>
<organism evidence="1 2">
    <name type="scientific">Violaceomyces palustris</name>
    <dbReference type="NCBI Taxonomy" id="1673888"/>
    <lineage>
        <taxon>Eukaryota</taxon>
        <taxon>Fungi</taxon>
        <taxon>Dikarya</taxon>
        <taxon>Basidiomycota</taxon>
        <taxon>Ustilaginomycotina</taxon>
        <taxon>Ustilaginomycetes</taxon>
        <taxon>Violaceomycetales</taxon>
        <taxon>Violaceomycetaceae</taxon>
        <taxon>Violaceomyces</taxon>
    </lineage>
</organism>
<dbReference type="Proteomes" id="UP000245626">
    <property type="component" value="Unassembled WGS sequence"/>
</dbReference>
<proteinExistence type="predicted"/>
<reference evidence="1 2" key="1">
    <citation type="journal article" date="2018" name="Mol. Biol. Evol.">
        <title>Broad Genomic Sampling Reveals a Smut Pathogenic Ancestry of the Fungal Clade Ustilaginomycotina.</title>
        <authorList>
            <person name="Kijpornyongpan T."/>
            <person name="Mondo S.J."/>
            <person name="Barry K."/>
            <person name="Sandor L."/>
            <person name="Lee J."/>
            <person name="Lipzen A."/>
            <person name="Pangilinan J."/>
            <person name="LaButti K."/>
            <person name="Hainaut M."/>
            <person name="Henrissat B."/>
            <person name="Grigoriev I.V."/>
            <person name="Spatafora J.W."/>
            <person name="Aime M.C."/>
        </authorList>
    </citation>
    <scope>NUCLEOTIDE SEQUENCE [LARGE SCALE GENOMIC DNA]</scope>
    <source>
        <strain evidence="1 2">SA 807</strain>
    </source>
</reference>
<accession>A0ACD0NRK2</accession>
<dbReference type="EMBL" id="KZ820200">
    <property type="protein sequence ID" value="PWN48458.1"/>
    <property type="molecule type" value="Genomic_DNA"/>
</dbReference>
<gene>
    <name evidence="1" type="ORF">IE53DRAFT_333680</name>
</gene>